<proteinExistence type="predicted"/>
<dbReference type="EMBL" id="PP934564">
    <property type="protein sequence ID" value="XDI99309.1"/>
    <property type="molecule type" value="Genomic_DNA"/>
</dbReference>
<name>A0AB39C0C8_9VIRU</name>
<organism evidence="1">
    <name type="scientific">Klebsiella phage RothD</name>
    <dbReference type="NCBI Taxonomy" id="3229749"/>
    <lineage>
        <taxon>Viruses</taxon>
    </lineage>
</organism>
<accession>A0AB39C0C8</accession>
<reference evidence="1" key="1">
    <citation type="submission" date="2024-06" db="EMBL/GenBank/DDBJ databases">
        <title>KlebPhaCol: A community-driven resource for collaborative research in Klebsiella.</title>
        <authorList>
            <person name="Rothschild-Rodriguez D."/>
            <person name="Lambon K.S."/>
            <person name="Nobrega F.L."/>
        </authorList>
    </citation>
    <scope>NUCLEOTIDE SEQUENCE</scope>
</reference>
<protein>
    <submittedName>
        <fullName evidence="1">Uncharacterized protein</fullName>
    </submittedName>
</protein>
<evidence type="ECO:0000313" key="1">
    <source>
        <dbReference type="EMBL" id="XDI99309.1"/>
    </source>
</evidence>
<sequence>MRMGIPSGWLFGLRPIKKSLKAKDLTLQTVTGIK</sequence>